<dbReference type="PROSITE" id="PS50088">
    <property type="entry name" value="ANK_REPEAT"/>
    <property type="match status" value="1"/>
</dbReference>
<sequence length="127" mass="13015">MALVATPPAAQDACPVAERCDIGLTPLHAAAAYGDAATVRALLNMGVDANPTTMGGVTPLQSAVATGGADCACAALLRKAGGVMATAADTRPARYDLFEGLAPPPPRRAMDDNARELGRRVPYYGQY</sequence>
<dbReference type="PROSITE" id="PS50297">
    <property type="entry name" value="ANK_REP_REGION"/>
    <property type="match status" value="1"/>
</dbReference>
<dbReference type="AlphaFoldDB" id="A0A835ZJ91"/>
<protein>
    <recommendedName>
        <fullName evidence="4">Ankyrin repeat domain-containing protein</fullName>
    </recommendedName>
</protein>
<accession>A0A835ZJ91</accession>
<dbReference type="Proteomes" id="UP000664859">
    <property type="component" value="Unassembled WGS sequence"/>
</dbReference>
<evidence type="ECO:0000256" key="1">
    <source>
        <dbReference type="PROSITE-ProRule" id="PRU00023"/>
    </source>
</evidence>
<comment type="caution">
    <text evidence="2">The sequence shown here is derived from an EMBL/GenBank/DDBJ whole genome shotgun (WGS) entry which is preliminary data.</text>
</comment>
<dbReference type="SMART" id="SM00248">
    <property type="entry name" value="ANK"/>
    <property type="match status" value="2"/>
</dbReference>
<proteinExistence type="predicted"/>
<dbReference type="InterPro" id="IPR036770">
    <property type="entry name" value="Ankyrin_rpt-contain_sf"/>
</dbReference>
<evidence type="ECO:0000313" key="2">
    <source>
        <dbReference type="EMBL" id="KAG5193109.1"/>
    </source>
</evidence>
<dbReference type="Pfam" id="PF12796">
    <property type="entry name" value="Ank_2"/>
    <property type="match status" value="1"/>
</dbReference>
<dbReference type="Gene3D" id="1.25.40.20">
    <property type="entry name" value="Ankyrin repeat-containing domain"/>
    <property type="match status" value="1"/>
</dbReference>
<evidence type="ECO:0008006" key="4">
    <source>
        <dbReference type="Google" id="ProtNLM"/>
    </source>
</evidence>
<gene>
    <name evidence="2" type="ORF">JKP88DRAFT_272414</name>
</gene>
<dbReference type="OrthoDB" id="426293at2759"/>
<organism evidence="2 3">
    <name type="scientific">Tribonema minus</name>
    <dbReference type="NCBI Taxonomy" id="303371"/>
    <lineage>
        <taxon>Eukaryota</taxon>
        <taxon>Sar</taxon>
        <taxon>Stramenopiles</taxon>
        <taxon>Ochrophyta</taxon>
        <taxon>PX clade</taxon>
        <taxon>Xanthophyceae</taxon>
        <taxon>Tribonematales</taxon>
        <taxon>Tribonemataceae</taxon>
        <taxon>Tribonema</taxon>
    </lineage>
</organism>
<dbReference type="InterPro" id="IPR002110">
    <property type="entry name" value="Ankyrin_rpt"/>
</dbReference>
<dbReference type="EMBL" id="JAFCMP010000001">
    <property type="protein sequence ID" value="KAG5193109.1"/>
    <property type="molecule type" value="Genomic_DNA"/>
</dbReference>
<dbReference type="SUPFAM" id="SSF48403">
    <property type="entry name" value="Ankyrin repeat"/>
    <property type="match status" value="1"/>
</dbReference>
<reference evidence="2" key="1">
    <citation type="submission" date="2021-02" db="EMBL/GenBank/DDBJ databases">
        <title>First Annotated Genome of the Yellow-green Alga Tribonema minus.</title>
        <authorList>
            <person name="Mahan K.M."/>
        </authorList>
    </citation>
    <scope>NUCLEOTIDE SEQUENCE</scope>
    <source>
        <strain evidence="2">UTEX B ZZ1240</strain>
    </source>
</reference>
<feature type="repeat" description="ANK" evidence="1">
    <location>
        <begin position="22"/>
        <end position="54"/>
    </location>
</feature>
<keyword evidence="3" id="KW-1185">Reference proteome</keyword>
<name>A0A835ZJ91_9STRA</name>
<keyword evidence="1" id="KW-0040">ANK repeat</keyword>
<evidence type="ECO:0000313" key="3">
    <source>
        <dbReference type="Proteomes" id="UP000664859"/>
    </source>
</evidence>